<dbReference type="SUPFAM" id="SSF111283">
    <property type="entry name" value="Putative modulator of DNA gyrase, PmbA/TldD"/>
    <property type="match status" value="1"/>
</dbReference>
<evidence type="ECO:0000259" key="2">
    <source>
        <dbReference type="Pfam" id="PF19289"/>
    </source>
</evidence>
<dbReference type="InterPro" id="IPR036059">
    <property type="entry name" value="TldD/PmbA_sf"/>
</dbReference>
<gene>
    <name evidence="3" type="ORF">BBF96_14355</name>
</gene>
<keyword evidence="4" id="KW-1185">Reference proteome</keyword>
<dbReference type="PANTHER" id="PTHR30624:SF4">
    <property type="entry name" value="METALLOPROTEASE TLDD"/>
    <property type="match status" value="1"/>
</dbReference>
<reference evidence="3 4" key="1">
    <citation type="submission" date="2016-07" db="EMBL/GenBank/DDBJ databases">
        <title>Genome and transcriptome analysis of iron-reducing fermentative bacteria Anoxybacter fermentans.</title>
        <authorList>
            <person name="Zeng X."/>
            <person name="Shao Z."/>
        </authorList>
    </citation>
    <scope>NUCLEOTIDE SEQUENCE [LARGE SCALE GENOMIC DNA]</scope>
    <source>
        <strain evidence="3 4">DY22613</strain>
    </source>
</reference>
<organism evidence="3 4">
    <name type="scientific">Anoxybacter fermentans</name>
    <dbReference type="NCBI Taxonomy" id="1323375"/>
    <lineage>
        <taxon>Bacteria</taxon>
        <taxon>Bacillati</taxon>
        <taxon>Bacillota</taxon>
        <taxon>Clostridia</taxon>
        <taxon>Halanaerobiales</taxon>
        <taxon>Anoxybacter</taxon>
    </lineage>
</organism>
<dbReference type="RefSeq" id="WP_127017822.1">
    <property type="nucleotide sequence ID" value="NZ_CP016379.1"/>
</dbReference>
<name>A0A3S9T1I3_9FIRM</name>
<dbReference type="InterPro" id="IPR051463">
    <property type="entry name" value="Peptidase_U62_metallo"/>
</dbReference>
<protein>
    <recommendedName>
        <fullName evidence="2">Metalloprotease TldD/E C-terminal domain-containing protein</fullName>
    </recommendedName>
</protein>
<dbReference type="Proteomes" id="UP000267250">
    <property type="component" value="Chromosome"/>
</dbReference>
<evidence type="ECO:0000313" key="3">
    <source>
        <dbReference type="EMBL" id="AZR74463.1"/>
    </source>
</evidence>
<dbReference type="GO" id="GO:0005829">
    <property type="term" value="C:cytosol"/>
    <property type="evidence" value="ECO:0007669"/>
    <property type="project" value="TreeGrafter"/>
</dbReference>
<dbReference type="PANTHER" id="PTHR30624">
    <property type="entry name" value="UNCHARACTERIZED PROTEIN TLDD AND PMBA"/>
    <property type="match status" value="1"/>
</dbReference>
<proteinExistence type="inferred from homology"/>
<feature type="domain" description="Metalloprotease TldD/E C-terminal" evidence="2">
    <location>
        <begin position="234"/>
        <end position="465"/>
    </location>
</feature>
<comment type="similarity">
    <text evidence="1">Belongs to the peptidase U62 family.</text>
</comment>
<evidence type="ECO:0000313" key="4">
    <source>
        <dbReference type="Proteomes" id="UP000267250"/>
    </source>
</evidence>
<evidence type="ECO:0000256" key="1">
    <source>
        <dbReference type="ARBA" id="ARBA00005836"/>
    </source>
</evidence>
<dbReference type="GO" id="GO:0006508">
    <property type="term" value="P:proteolysis"/>
    <property type="evidence" value="ECO:0007669"/>
    <property type="project" value="InterPro"/>
</dbReference>
<dbReference type="InterPro" id="IPR045569">
    <property type="entry name" value="Metalloprtase-TldD/E_C"/>
</dbReference>
<dbReference type="KEGG" id="aft:BBF96_14355"/>
<dbReference type="AlphaFoldDB" id="A0A3S9T1I3"/>
<dbReference type="GO" id="GO:0008237">
    <property type="term" value="F:metallopeptidase activity"/>
    <property type="evidence" value="ECO:0007669"/>
    <property type="project" value="InterPro"/>
</dbReference>
<dbReference type="Pfam" id="PF19289">
    <property type="entry name" value="PmbA_TldD_3rd"/>
    <property type="match status" value="1"/>
</dbReference>
<dbReference type="EMBL" id="CP016379">
    <property type="protein sequence ID" value="AZR74463.1"/>
    <property type="molecule type" value="Genomic_DNA"/>
</dbReference>
<accession>A0A3S9T1I3</accession>
<dbReference type="OrthoDB" id="9803213at2"/>
<sequence>MIKDNFSIEKIDVVELAELQKRIIPLTDYIDFYIEEVVEMSWFLGLTERVGPLFSTNRGAGLRIIQKNNRMYLCRTLAEYKDIYELFEMALKKLSTNIEYGIKYQTTNNYFQYQNQSLHQKFNLPYEEIDFVFNELEYFARENLNLYNLSCHISGCLKKVIILDHEGKSIELAENKLKVKLNIMFNLNGEMITKTKKCFSKGDNFNLKELIKKNGFDLVKEAKNCVRLKTVKPDKMDLVLAPGAGGILIHEACGHALEADEILEKNSVFSYRLGKKIAPDYITICDRGHIESDWVYEPYDSEGTKSNSVYLIKDGVISGVMTDLRTAKELNFKPTGNGRRESFQFQPICRMRNTYLEPREYSPEEIIKSTKKGIYATEFSGGEVNTQTGDFIFGVSSGYLIENGEITDAIKPFLYVGNTLDVLSRIDMVGNDLKFEIGDCGKSGQMVDVSYGQPTLRISSQKVGGLR</sequence>